<dbReference type="Pfam" id="PF13302">
    <property type="entry name" value="Acetyltransf_3"/>
    <property type="match status" value="1"/>
</dbReference>
<evidence type="ECO:0000313" key="2">
    <source>
        <dbReference type="EMBL" id="GIE96153.1"/>
    </source>
</evidence>
<reference evidence="2" key="1">
    <citation type="submission" date="2021-01" db="EMBL/GenBank/DDBJ databases">
        <title>Whole genome shotgun sequence of Actinoplanes rishiriensis NBRC 108556.</title>
        <authorList>
            <person name="Komaki H."/>
            <person name="Tamura T."/>
        </authorList>
    </citation>
    <scope>NUCLEOTIDE SEQUENCE</scope>
    <source>
        <strain evidence="2">NBRC 108556</strain>
    </source>
</reference>
<gene>
    <name evidence="2" type="ORF">Ari01nite_36180</name>
</gene>
<dbReference type="Gene3D" id="3.40.630.30">
    <property type="match status" value="1"/>
</dbReference>
<evidence type="ECO:0000259" key="1">
    <source>
        <dbReference type="PROSITE" id="PS51186"/>
    </source>
</evidence>
<proteinExistence type="predicted"/>
<dbReference type="PANTHER" id="PTHR43328:SF1">
    <property type="entry name" value="N-ACETYLTRANSFERASE DOMAIN-CONTAINING PROTEIN"/>
    <property type="match status" value="1"/>
</dbReference>
<dbReference type="AlphaFoldDB" id="A0A919JZX8"/>
<dbReference type="InterPro" id="IPR000182">
    <property type="entry name" value="GNAT_dom"/>
</dbReference>
<dbReference type="PROSITE" id="PS51186">
    <property type="entry name" value="GNAT"/>
    <property type="match status" value="1"/>
</dbReference>
<dbReference type="SUPFAM" id="SSF55729">
    <property type="entry name" value="Acyl-CoA N-acyltransferases (Nat)"/>
    <property type="match status" value="1"/>
</dbReference>
<name>A0A919JZX8_9ACTN</name>
<dbReference type="PANTHER" id="PTHR43328">
    <property type="entry name" value="ACETYLTRANSFERASE-RELATED"/>
    <property type="match status" value="1"/>
</dbReference>
<protein>
    <submittedName>
        <fullName evidence="2">N-acetyltransferase</fullName>
    </submittedName>
</protein>
<evidence type="ECO:0000313" key="3">
    <source>
        <dbReference type="Proteomes" id="UP000636960"/>
    </source>
</evidence>
<dbReference type="Proteomes" id="UP000636960">
    <property type="component" value="Unassembled WGS sequence"/>
</dbReference>
<dbReference type="RefSeq" id="WP_203782403.1">
    <property type="nucleotide sequence ID" value="NZ_BOMV01000039.1"/>
</dbReference>
<sequence>MAVIALRPVVDADLDALFDMMRDPEAVTMAAFTPQDPTDRASFDAKMSRIRTDPEITLRAITYDGRLAGSISAFRMEGDLELTYWVDRALWGRGIASQALTLFLKTVPIRPLHARAASDNLGSLRVLTKAGFQRQTTEIAYASARRTEIEETVLRLD</sequence>
<accession>A0A919JZX8</accession>
<feature type="domain" description="N-acetyltransferase" evidence="1">
    <location>
        <begin position="4"/>
        <end position="157"/>
    </location>
</feature>
<keyword evidence="3" id="KW-1185">Reference proteome</keyword>
<comment type="caution">
    <text evidence="2">The sequence shown here is derived from an EMBL/GenBank/DDBJ whole genome shotgun (WGS) entry which is preliminary data.</text>
</comment>
<dbReference type="InterPro" id="IPR016181">
    <property type="entry name" value="Acyl_CoA_acyltransferase"/>
</dbReference>
<organism evidence="2 3">
    <name type="scientific">Paractinoplanes rishiriensis</name>
    <dbReference type="NCBI Taxonomy" id="1050105"/>
    <lineage>
        <taxon>Bacteria</taxon>
        <taxon>Bacillati</taxon>
        <taxon>Actinomycetota</taxon>
        <taxon>Actinomycetes</taxon>
        <taxon>Micromonosporales</taxon>
        <taxon>Micromonosporaceae</taxon>
        <taxon>Paractinoplanes</taxon>
    </lineage>
</organism>
<dbReference type="EMBL" id="BOMV01000039">
    <property type="protein sequence ID" value="GIE96153.1"/>
    <property type="molecule type" value="Genomic_DNA"/>
</dbReference>
<dbReference type="GO" id="GO:0016747">
    <property type="term" value="F:acyltransferase activity, transferring groups other than amino-acyl groups"/>
    <property type="evidence" value="ECO:0007669"/>
    <property type="project" value="InterPro"/>
</dbReference>